<dbReference type="EMBL" id="CAMAPB010000103">
    <property type="protein sequence ID" value="CAH9066440.1"/>
    <property type="molecule type" value="Genomic_DNA"/>
</dbReference>
<keyword evidence="7" id="KW-1185">Reference proteome</keyword>
<keyword evidence="2" id="KW-0863">Zinc-finger</keyword>
<dbReference type="RefSeq" id="WP_016899346.1">
    <property type="nucleotide sequence ID" value="NZ_CAMAPB010000103.1"/>
</dbReference>
<dbReference type="PANTHER" id="PTHR33823">
    <property type="entry name" value="RNA POLYMERASE-BINDING TRANSCRIPTION FACTOR DKSA-RELATED"/>
    <property type="match status" value="1"/>
</dbReference>
<evidence type="ECO:0000256" key="4">
    <source>
        <dbReference type="PROSITE-ProRule" id="PRU00510"/>
    </source>
</evidence>
<name>A0A9W4W7J9_PSEHA</name>
<accession>A0A9W4W7J9</accession>
<dbReference type="Proteomes" id="UP001152447">
    <property type="component" value="Unassembled WGS sequence"/>
</dbReference>
<gene>
    <name evidence="6" type="primary">dksA_3</name>
    <name evidence="6" type="ORF">PSEHALCIP103_03586</name>
</gene>
<dbReference type="InterPro" id="IPR000962">
    <property type="entry name" value="Znf_DskA_TraR"/>
</dbReference>
<dbReference type="PROSITE" id="PS01102">
    <property type="entry name" value="ZF_DKSA_1"/>
    <property type="match status" value="1"/>
</dbReference>
<evidence type="ECO:0000259" key="5">
    <source>
        <dbReference type="Pfam" id="PF01258"/>
    </source>
</evidence>
<feature type="zinc finger region" description="dksA C4-type" evidence="4">
    <location>
        <begin position="88"/>
        <end position="112"/>
    </location>
</feature>
<keyword evidence="3" id="KW-0862">Zinc</keyword>
<dbReference type="PROSITE" id="PS51128">
    <property type="entry name" value="ZF_DKSA_2"/>
    <property type="match status" value="1"/>
</dbReference>
<organism evidence="6 7">
    <name type="scientific">Pseudoalteromonas haloplanktis</name>
    <name type="common">Alteromonas haloplanktis</name>
    <dbReference type="NCBI Taxonomy" id="228"/>
    <lineage>
        <taxon>Bacteria</taxon>
        <taxon>Pseudomonadati</taxon>
        <taxon>Pseudomonadota</taxon>
        <taxon>Gammaproteobacteria</taxon>
        <taxon>Alteromonadales</taxon>
        <taxon>Pseudoalteromonadaceae</taxon>
        <taxon>Pseudoalteromonas</taxon>
    </lineage>
</organism>
<evidence type="ECO:0000313" key="7">
    <source>
        <dbReference type="Proteomes" id="UP001152447"/>
    </source>
</evidence>
<feature type="domain" description="Zinc finger DksA/TraR C4-type" evidence="5">
    <location>
        <begin position="83"/>
        <end position="117"/>
    </location>
</feature>
<dbReference type="Pfam" id="PF01258">
    <property type="entry name" value="zf-dskA_traR"/>
    <property type="match status" value="1"/>
</dbReference>
<dbReference type="AlphaFoldDB" id="A0A9W4W7J9"/>
<evidence type="ECO:0000256" key="1">
    <source>
        <dbReference type="ARBA" id="ARBA00022723"/>
    </source>
</evidence>
<proteinExistence type="predicted"/>
<dbReference type="GO" id="GO:0008270">
    <property type="term" value="F:zinc ion binding"/>
    <property type="evidence" value="ECO:0007669"/>
    <property type="project" value="UniProtKB-KW"/>
</dbReference>
<sequence length="136" mass="15996">MHEFLKTDQLGHIINQVNDEISMLKNALNEPINKNVESNVLADILDRAALEEERKQQYISRYRKGLQLKALQRVKFRLQKEPGEYGYCETCGIEIQFKRLVTVPTAENCCDCQSIIEVQNRYKCRRTIIMKLDNKY</sequence>
<dbReference type="InterPro" id="IPR020458">
    <property type="entry name" value="Znf_DskA_TraR_CS"/>
</dbReference>
<comment type="caution">
    <text evidence="6">The sequence shown here is derived from an EMBL/GenBank/DDBJ whole genome shotgun (WGS) entry which is preliminary data.</text>
</comment>
<dbReference type="Gene3D" id="1.20.120.910">
    <property type="entry name" value="DksA, coiled-coil domain"/>
    <property type="match status" value="1"/>
</dbReference>
<protein>
    <submittedName>
        <fullName evidence="6">RNA polymerase-binding transcription factor DksA</fullName>
    </submittedName>
</protein>
<evidence type="ECO:0000256" key="3">
    <source>
        <dbReference type="ARBA" id="ARBA00022833"/>
    </source>
</evidence>
<dbReference type="PANTHER" id="PTHR33823:SF4">
    <property type="entry name" value="GENERAL STRESS PROTEIN 16O"/>
    <property type="match status" value="1"/>
</dbReference>
<dbReference type="SUPFAM" id="SSF57716">
    <property type="entry name" value="Glucocorticoid receptor-like (DNA-binding domain)"/>
    <property type="match status" value="1"/>
</dbReference>
<evidence type="ECO:0000256" key="2">
    <source>
        <dbReference type="ARBA" id="ARBA00022771"/>
    </source>
</evidence>
<evidence type="ECO:0000313" key="6">
    <source>
        <dbReference type="EMBL" id="CAH9066440.1"/>
    </source>
</evidence>
<keyword evidence="1" id="KW-0479">Metal-binding</keyword>
<reference evidence="6" key="1">
    <citation type="submission" date="2022-07" db="EMBL/GenBank/DDBJ databases">
        <authorList>
            <person name="Criscuolo A."/>
        </authorList>
    </citation>
    <scope>NUCLEOTIDE SEQUENCE</scope>
    <source>
        <strain evidence="6">CIP103197</strain>
    </source>
</reference>